<comment type="function">
    <text evidence="13">Catalyzes the transfer of a farnesyl moiety from farnesyl diphosphate to a cysteine at the fourth position from the C-terminus of several proteins. The beta subunit is responsible for peptide-binding.</text>
</comment>
<accession>F4PCK7</accession>
<protein>
    <recommendedName>
        <fullName evidence="3 13">Protein farnesyltransferase subunit beta</fullName>
        <shortName evidence="13">FTase-beta</shortName>
        <ecNumber evidence="2 13">2.5.1.58</ecNumber>
    </recommendedName>
</protein>
<sequence>MQTNLSATTGNVWIDCEDHENINENTDNVSIETADLLMNALSNLTFDDEGFATETSDAQLQVEDSILGLLREHSCNPNPVLLRSKHIDYIQHAFAGLKCGWVSLDASKPWLIMWMMHTLDLLGTEIPLTIKIRAVSSLAACQHPDGGYGGGPGQIPHLATTYAAVNALAIIGTEDAFQSINRWKLYNFLEQMKQENGSYRMHNGGEIDVRGTYCAVNTAKLLHILTDKLMDRASEFIVQCQSYEGGMGAVPGIEAHGGYSYCAVAAMEIMGKMNMLDMDALTQWVCSRQMALEGGFSGRANKLVDGCYSLWQGGIVSLIEMHLKRKTGQQVNLLNRDALERYIVVCCQGGRGGLRDKPRKPVDYYHTCYCLSGLSVAQHIYTEHNGQVTAVPRSPIFGSSTNLVNPTHPAYNICINRAKNIIDYFSKIDMTESRS</sequence>
<feature type="domain" description="Prenyltransferase alpha-alpha toroid" evidence="14">
    <location>
        <begin position="81"/>
        <end position="413"/>
    </location>
</feature>
<evidence type="ECO:0000256" key="8">
    <source>
        <dbReference type="ARBA" id="ARBA00022737"/>
    </source>
</evidence>
<keyword evidence="16" id="KW-1185">Reference proteome</keyword>
<dbReference type="SUPFAM" id="SSF48239">
    <property type="entry name" value="Terpenoid cyclases/Protein prenyltransferases"/>
    <property type="match status" value="1"/>
</dbReference>
<dbReference type="EC" id="2.5.1.58" evidence="2 13"/>
<keyword evidence="9 13" id="KW-0862">Zinc</keyword>
<keyword evidence="7 13" id="KW-0479">Metal-binding</keyword>
<dbReference type="CDD" id="cd02893">
    <property type="entry name" value="FTase"/>
    <property type="match status" value="1"/>
</dbReference>
<keyword evidence="8" id="KW-0677">Repeat</keyword>
<comment type="similarity">
    <text evidence="1 13">Belongs to the protein prenyltransferase subunit beta family.</text>
</comment>
<organism evidence="15 16">
    <name type="scientific">Batrachochytrium dendrobatidis (strain JAM81 / FGSC 10211)</name>
    <name type="common">Frog chytrid fungus</name>
    <dbReference type="NCBI Taxonomy" id="684364"/>
    <lineage>
        <taxon>Eukaryota</taxon>
        <taxon>Fungi</taxon>
        <taxon>Fungi incertae sedis</taxon>
        <taxon>Chytridiomycota</taxon>
        <taxon>Chytridiomycota incertae sedis</taxon>
        <taxon>Chytridiomycetes</taxon>
        <taxon>Rhizophydiales</taxon>
        <taxon>Rhizophydiales incertae sedis</taxon>
        <taxon>Batrachochytrium</taxon>
    </lineage>
</organism>
<evidence type="ECO:0000313" key="16">
    <source>
        <dbReference type="Proteomes" id="UP000007241"/>
    </source>
</evidence>
<comment type="subunit">
    <text evidence="12">Heterodimer of FNTA and FNTB.</text>
</comment>
<evidence type="ECO:0000256" key="4">
    <source>
        <dbReference type="ARBA" id="ARBA00022553"/>
    </source>
</evidence>
<dbReference type="STRING" id="684364.F4PCK7"/>
<dbReference type="OMA" id="MLYWIAN"/>
<proteinExistence type="inferred from homology"/>
<name>F4PCK7_BATDJ</name>
<evidence type="ECO:0000256" key="2">
    <source>
        <dbReference type="ARBA" id="ARBA00012702"/>
    </source>
</evidence>
<evidence type="ECO:0000313" key="15">
    <source>
        <dbReference type="EMBL" id="EGF76963.1"/>
    </source>
</evidence>
<dbReference type="HOGENOM" id="CLU_028946_0_0_1"/>
<dbReference type="GO" id="GO:0006629">
    <property type="term" value="P:lipid metabolic process"/>
    <property type="evidence" value="ECO:0007669"/>
    <property type="project" value="UniProtKB-KW"/>
</dbReference>
<dbReference type="FunCoup" id="F4PCK7">
    <property type="interactions" value="192"/>
</dbReference>
<dbReference type="PANTHER" id="PTHR11774:SF6">
    <property type="entry name" value="PROTEIN FARNESYLTRANSFERASE SUBUNIT BETA"/>
    <property type="match status" value="1"/>
</dbReference>
<dbReference type="Pfam" id="PF00432">
    <property type="entry name" value="Prenyltrans"/>
    <property type="match status" value="1"/>
</dbReference>
<comment type="catalytic activity">
    <reaction evidence="13">
        <text>L-cysteinyl-[protein] + (2E,6E)-farnesyl diphosphate = S-(2E,6E)-farnesyl-L-cysteinyl-[protein] + diphosphate</text>
        <dbReference type="Rhea" id="RHEA:13345"/>
        <dbReference type="Rhea" id="RHEA-COMP:10131"/>
        <dbReference type="Rhea" id="RHEA-COMP:11535"/>
        <dbReference type="ChEBI" id="CHEBI:29950"/>
        <dbReference type="ChEBI" id="CHEBI:33019"/>
        <dbReference type="ChEBI" id="CHEBI:86019"/>
        <dbReference type="ChEBI" id="CHEBI:175763"/>
    </reaction>
</comment>
<keyword evidence="4" id="KW-0597">Phosphoprotein</keyword>
<evidence type="ECO:0000256" key="7">
    <source>
        <dbReference type="ARBA" id="ARBA00022723"/>
    </source>
</evidence>
<keyword evidence="5 13" id="KW-0637">Prenyltransferase</keyword>
<evidence type="ECO:0000256" key="13">
    <source>
        <dbReference type="RuleBase" id="RU365056"/>
    </source>
</evidence>
<evidence type="ECO:0000256" key="6">
    <source>
        <dbReference type="ARBA" id="ARBA00022679"/>
    </source>
</evidence>
<gene>
    <name evidence="15" type="ORF">BATDEDRAFT_92126</name>
</gene>
<dbReference type="Gene3D" id="1.50.10.20">
    <property type="match status" value="1"/>
</dbReference>
<keyword evidence="6 13" id="KW-0808">Transferase</keyword>
<evidence type="ECO:0000256" key="10">
    <source>
        <dbReference type="ARBA" id="ARBA00023098"/>
    </source>
</evidence>
<dbReference type="InterPro" id="IPR045089">
    <property type="entry name" value="PGGT1B-like"/>
</dbReference>
<reference evidence="15 16" key="1">
    <citation type="submission" date="2009-12" db="EMBL/GenBank/DDBJ databases">
        <title>The draft genome of Batrachochytrium dendrobatidis.</title>
        <authorList>
            <consortium name="US DOE Joint Genome Institute (JGI-PGF)"/>
            <person name="Kuo A."/>
            <person name="Salamov A."/>
            <person name="Schmutz J."/>
            <person name="Lucas S."/>
            <person name="Pitluck S."/>
            <person name="Rosenblum E."/>
            <person name="Stajich J."/>
            <person name="Eisen M."/>
            <person name="Grigoriev I.V."/>
        </authorList>
    </citation>
    <scope>NUCLEOTIDE SEQUENCE [LARGE SCALE GENOMIC DNA]</scope>
    <source>
        <strain evidence="16">JAM81 / FGSC 10211</strain>
    </source>
</reference>
<dbReference type="InParanoid" id="F4PCK7"/>
<evidence type="ECO:0000256" key="12">
    <source>
        <dbReference type="ARBA" id="ARBA00064192"/>
    </source>
</evidence>
<dbReference type="AlphaFoldDB" id="F4PCK7"/>
<keyword evidence="10" id="KW-0443">Lipid metabolism</keyword>
<dbReference type="EMBL" id="GL882894">
    <property type="protein sequence ID" value="EGF76963.1"/>
    <property type="molecule type" value="Genomic_DNA"/>
</dbReference>
<dbReference type="GO" id="GO:0005965">
    <property type="term" value="C:protein farnesyltransferase complex"/>
    <property type="evidence" value="ECO:0000318"/>
    <property type="project" value="GO_Central"/>
</dbReference>
<dbReference type="PANTHER" id="PTHR11774">
    <property type="entry name" value="GERANYLGERANYL TRANSFERASE TYPE BETA SUBUNIT"/>
    <property type="match status" value="1"/>
</dbReference>
<comment type="function">
    <text evidence="11">Essential subunit of the farnesyltransferase complex. Catalyzes the transfer of a farnesyl moiety from farnesyl diphosphate to a cysteine at the fourth position from the C-terminus of several proteins having the C-terminal sequence Cys-aliphatic-aliphatic-X.</text>
</comment>
<dbReference type="FunFam" id="1.50.10.20:FF:000007">
    <property type="entry name" value="Protein farnesyltransferase subunit beta"/>
    <property type="match status" value="1"/>
</dbReference>
<evidence type="ECO:0000256" key="11">
    <source>
        <dbReference type="ARBA" id="ARBA00055850"/>
    </source>
</evidence>
<dbReference type="OrthoDB" id="10261146at2759"/>
<comment type="subunit">
    <text evidence="13">Heterodimer of an alpha and a beta subunit.</text>
</comment>
<evidence type="ECO:0000256" key="3">
    <source>
        <dbReference type="ARBA" id="ARBA00015798"/>
    </source>
</evidence>
<dbReference type="Proteomes" id="UP000007241">
    <property type="component" value="Unassembled WGS sequence"/>
</dbReference>
<evidence type="ECO:0000256" key="1">
    <source>
        <dbReference type="ARBA" id="ARBA00010497"/>
    </source>
</evidence>
<evidence type="ECO:0000256" key="5">
    <source>
        <dbReference type="ARBA" id="ARBA00022602"/>
    </source>
</evidence>
<dbReference type="GO" id="GO:0008270">
    <property type="term" value="F:zinc ion binding"/>
    <property type="evidence" value="ECO:0007669"/>
    <property type="project" value="UniProtKB-UniRule"/>
</dbReference>
<dbReference type="InterPro" id="IPR026872">
    <property type="entry name" value="FTB"/>
</dbReference>
<evidence type="ECO:0000259" key="14">
    <source>
        <dbReference type="Pfam" id="PF00432"/>
    </source>
</evidence>
<dbReference type="GO" id="GO:0004660">
    <property type="term" value="F:protein farnesyltransferase activity"/>
    <property type="evidence" value="ECO:0007669"/>
    <property type="project" value="UniProtKB-UniRule"/>
</dbReference>
<comment type="cofactor">
    <cofactor evidence="13">
        <name>Zn(2+)</name>
        <dbReference type="ChEBI" id="CHEBI:29105"/>
    </cofactor>
    <text evidence="13">Binds 1 zinc ion per subunit.</text>
</comment>
<dbReference type="RefSeq" id="XP_006682521.1">
    <property type="nucleotide sequence ID" value="XM_006682458.1"/>
</dbReference>
<dbReference type="GeneID" id="18244515"/>
<dbReference type="InterPro" id="IPR001330">
    <property type="entry name" value="Prenyltrans"/>
</dbReference>
<dbReference type="GO" id="GO:0097354">
    <property type="term" value="P:prenylation"/>
    <property type="evidence" value="ECO:0007669"/>
    <property type="project" value="UniProtKB-UniRule"/>
</dbReference>
<dbReference type="InterPro" id="IPR008930">
    <property type="entry name" value="Terpenoid_cyclase/PrenylTrfase"/>
</dbReference>
<evidence type="ECO:0000256" key="9">
    <source>
        <dbReference type="ARBA" id="ARBA00022833"/>
    </source>
</evidence>